<sequence length="342" mass="36331">MQPEEFEFVSPPPFPDAPVPDAAALSALREIEQEMQRTPSPLPEAAVSDFPAPMMTVMYTPHRLAPDAARSAVAAALAPLAAELPRGVKVDSLVASLRPVFVPRWFLKGEISANWSASGVEINSWEIGCPECHGSGKQGMGVNQRDCERCWGSGKEKQTSRNKHPESGSVSAALIESLDNHECGVGLTLEVTHDDNPLLLPDEERMRLRCLRPASVYSSDALDAFKNRLAATIEAQAKAPLDRYARIDDFLFDAETVRSHGAVAAWLYPAYLGGCEANGGKCYVLCDALGGKVSWAQAAAGSATDAAAAGAGAASKPSPMLLVMAGAVALAAAVALWYWLSR</sequence>
<comment type="caution">
    <text evidence="1">The sequence shown here is derived from an EMBL/GenBank/DDBJ whole genome shotgun (WGS) entry which is preliminary data.</text>
</comment>
<evidence type="ECO:0000313" key="2">
    <source>
        <dbReference type="Proteomes" id="UP000243416"/>
    </source>
</evidence>
<dbReference type="AlphaFoldDB" id="A0A656Z8I2"/>
<evidence type="ECO:0000313" key="1">
    <source>
        <dbReference type="EMBL" id="KYC29148.1"/>
    </source>
</evidence>
<dbReference type="Proteomes" id="UP000243416">
    <property type="component" value="Unassembled WGS sequence"/>
</dbReference>
<dbReference type="RefSeq" id="WP_067169471.1">
    <property type="nucleotide sequence ID" value="NZ_LFZK01000001.1"/>
</dbReference>
<dbReference type="OrthoDB" id="9779889at2"/>
<organism evidence="1 2">
    <name type="scientific">Sterolibacterium denitrificans</name>
    <dbReference type="NCBI Taxonomy" id="157592"/>
    <lineage>
        <taxon>Bacteria</taxon>
        <taxon>Pseudomonadati</taxon>
        <taxon>Pseudomonadota</taxon>
        <taxon>Betaproteobacteria</taxon>
        <taxon>Nitrosomonadales</taxon>
        <taxon>Sterolibacteriaceae</taxon>
        <taxon>Sterolibacterium</taxon>
    </lineage>
</organism>
<name>A0A656Z8I2_9PROT</name>
<reference evidence="1 2" key="1">
    <citation type="journal article" date="2016" name="ISME J.">
        <title>Integrated multi-omics analyses reveal the biochemical mechanisms and phylogenetic relevance of anaerobic androgen biodegradation in the environment.</title>
        <authorList>
            <person name="Yang F.C."/>
            <person name="Chen Y.L."/>
            <person name="Tang S.L."/>
            <person name="Yu C.P."/>
            <person name="Wang P.H."/>
            <person name="Ismail W."/>
            <person name="Wang C.H."/>
            <person name="Ding J.Y."/>
            <person name="Yang C.Y."/>
            <person name="Yang C.Y."/>
            <person name="Chiang Y.R."/>
        </authorList>
    </citation>
    <scope>NUCLEOTIDE SEQUENCE [LARGE SCALE GENOMIC DNA]</scope>
    <source>
        <strain evidence="1 2">DSM 13999</strain>
    </source>
</reference>
<keyword evidence="2" id="KW-1185">Reference proteome</keyword>
<proteinExistence type="predicted"/>
<protein>
    <submittedName>
        <fullName evidence="1">Uncharacterized protein</fullName>
    </submittedName>
</protein>
<gene>
    <name evidence="1" type="ORF">ACY05_00810</name>
</gene>
<dbReference type="EMBL" id="LFZK01000001">
    <property type="protein sequence ID" value="KYC29148.1"/>
    <property type="molecule type" value="Genomic_DNA"/>
</dbReference>
<accession>A0A656Z8I2</accession>